<proteinExistence type="predicted"/>
<dbReference type="InterPro" id="IPR001926">
    <property type="entry name" value="TrpB-like_PALP"/>
</dbReference>
<dbReference type="AlphaFoldDB" id="A0A508AUD0"/>
<comment type="cofactor">
    <cofactor evidence="1">
        <name>pyridoxal 5'-phosphate</name>
        <dbReference type="ChEBI" id="CHEBI:597326"/>
    </cofactor>
</comment>
<dbReference type="EMBL" id="VICD02000147">
    <property type="protein sequence ID" value="KAB8189487.1"/>
    <property type="molecule type" value="Genomic_DNA"/>
</dbReference>
<dbReference type="CDD" id="cd00640">
    <property type="entry name" value="Trp-synth-beta_II"/>
    <property type="match status" value="1"/>
</dbReference>
<dbReference type="PANTHER" id="PTHR42937">
    <property type="match status" value="1"/>
</dbReference>
<reference evidence="4 5" key="1">
    <citation type="submission" date="2019-10" db="EMBL/GenBank/DDBJ databases">
        <title>Lysobacter alkalisoli sp. nov., isolated from saline-alkaline soil.</title>
        <authorList>
            <person name="Sun J.-Q."/>
        </authorList>
    </citation>
    <scope>NUCLEOTIDE SEQUENCE [LARGE SCALE GENOMIC DNA]</scope>
    <source>
        <strain evidence="4 5">KCTC 42381</strain>
    </source>
</reference>
<dbReference type="InterPro" id="IPR036052">
    <property type="entry name" value="TrpB-like_PALP_sf"/>
</dbReference>
<comment type="caution">
    <text evidence="4">The sequence shown here is derived from an EMBL/GenBank/DDBJ whole genome shotgun (WGS) entry which is preliminary data.</text>
</comment>
<dbReference type="Pfam" id="PF00291">
    <property type="entry name" value="PALP"/>
    <property type="match status" value="1"/>
</dbReference>
<name>A0A508AUD0_9GAMM</name>
<gene>
    <name evidence="4" type="ORF">FKV24_009305</name>
</gene>
<evidence type="ECO:0000313" key="5">
    <source>
        <dbReference type="Proteomes" id="UP000320431"/>
    </source>
</evidence>
<evidence type="ECO:0000256" key="1">
    <source>
        <dbReference type="ARBA" id="ARBA00001933"/>
    </source>
</evidence>
<dbReference type="PANTHER" id="PTHR42937:SF1">
    <property type="entry name" value="DIAMINOPROPIONATE AMMONIA-LYASE"/>
    <property type="match status" value="1"/>
</dbReference>
<dbReference type="Proteomes" id="UP000320431">
    <property type="component" value="Unassembled WGS sequence"/>
</dbReference>
<dbReference type="SUPFAM" id="SSF53686">
    <property type="entry name" value="Tryptophan synthase beta subunit-like PLP-dependent enzymes"/>
    <property type="match status" value="1"/>
</dbReference>
<sequence>MDIPPWLLAPESAHTSWLDCQPTRLLALPALARQLGIAQLWAKLESERPLGNFKSLGGIPAATRALALAMQRAPGRPPPRLICASDGNHGLAVAVAAHRAGTSATVYLPRSVDAARVARIVFAGATIAWVDGRYDDAVEAARAAAGEDALLISDTSDDPDDPVVADVMNGYAVLARELSDQLTRVRARPSHVFAQAGVGGLAAALAEGLQSGLAPGGRVLVVEPASAACVGHGLRLGRVASVDGPLKTTASMLSCGRASAPALRILLRHRAGAVSVDESELSDAVTVWHGTGNGTTTASGACGLAGLRHIAADPARRRSHRLDADSVALVVISEAAPSA</sequence>
<evidence type="ECO:0000259" key="3">
    <source>
        <dbReference type="Pfam" id="PF00291"/>
    </source>
</evidence>
<dbReference type="Gene3D" id="3.40.50.1100">
    <property type="match status" value="2"/>
</dbReference>
<evidence type="ECO:0000313" key="4">
    <source>
        <dbReference type="EMBL" id="KAB8189487.1"/>
    </source>
</evidence>
<accession>A0A508AUD0</accession>
<organism evidence="4 5">
    <name type="scientific">Marilutibacter maris</name>
    <dbReference type="NCBI Taxonomy" id="1605891"/>
    <lineage>
        <taxon>Bacteria</taxon>
        <taxon>Pseudomonadati</taxon>
        <taxon>Pseudomonadota</taxon>
        <taxon>Gammaproteobacteria</taxon>
        <taxon>Lysobacterales</taxon>
        <taxon>Lysobacteraceae</taxon>
        <taxon>Marilutibacter</taxon>
    </lineage>
</organism>
<dbReference type="RefSeq" id="WP_141482183.1">
    <property type="nucleotide sequence ID" value="NZ_VICD02000147.1"/>
</dbReference>
<evidence type="ECO:0000256" key="2">
    <source>
        <dbReference type="ARBA" id="ARBA00022898"/>
    </source>
</evidence>
<feature type="domain" description="Tryptophan synthase beta chain-like PALP" evidence="3">
    <location>
        <begin position="21"/>
        <end position="332"/>
    </location>
</feature>
<protein>
    <submittedName>
        <fullName evidence="4">Pyridoxal-phosphate dependent enzyme</fullName>
    </submittedName>
</protein>
<keyword evidence="2" id="KW-0663">Pyridoxal phosphate</keyword>